<accession>A0A7M4CBK2</accession>
<protein>
    <submittedName>
        <fullName evidence="1">NS3</fullName>
    </submittedName>
</protein>
<organism evidence="1">
    <name type="scientific">uncultured densovirus</name>
    <dbReference type="NCBI Taxonomy" id="748192"/>
    <lineage>
        <taxon>Viruses</taxon>
        <taxon>Monodnaviria</taxon>
        <taxon>Shotokuvirae</taxon>
        <taxon>Cossaviricota</taxon>
        <taxon>Quintoviricetes</taxon>
        <taxon>Piccovirales</taxon>
        <taxon>Parvoviridae</taxon>
        <taxon>Densovirinae</taxon>
        <taxon>environmental samples</taxon>
    </lineage>
</organism>
<gene>
    <name evidence="1" type="primary">NS3</name>
</gene>
<dbReference type="EMBL" id="MT733021">
    <property type="protein sequence ID" value="QOD39486.1"/>
    <property type="molecule type" value="Genomic_DNA"/>
</dbReference>
<name>A0A7M4CBK2_9VIRU</name>
<sequence>MCYSKFAREREDEDTLDLIAAPWEAIPDEEEVQEMLEDSTGDWQDEERTLRVLCYWPSYLKHYGYAVEGCTDYNTVFTLDEVELWKVHKYCHVGMPFISFALNFNSGYSCTPFTDFRVHGSVWTNDETICCTDCLYYDDSDDFYTQEFHAWFNDDQTFRKVVMDNHEKYFCNRCNSFMYTLSDDIDCTICEYIVIINAPFEFTNM</sequence>
<evidence type="ECO:0000313" key="1">
    <source>
        <dbReference type="EMBL" id="QOD39486.1"/>
    </source>
</evidence>
<reference evidence="1" key="1">
    <citation type="submission" date="2020-07" db="EMBL/GenBank/DDBJ databases">
        <title>Diversity of sea star-associated densoviruses and transcribed endogenized viral elements of densovirus origin.</title>
        <authorList>
            <person name="Jackson E.W."/>
            <person name="Hewson I."/>
        </authorList>
    </citation>
    <scope>NUCLEOTIDE SEQUENCE</scope>
</reference>
<proteinExistence type="predicted"/>